<keyword evidence="2" id="KW-0285">Flavoprotein</keyword>
<dbReference type="InterPro" id="IPR051169">
    <property type="entry name" value="NADH-Q_oxidoreductase"/>
</dbReference>
<evidence type="ECO:0000256" key="3">
    <source>
        <dbReference type="ARBA" id="ARBA00022827"/>
    </source>
</evidence>
<dbReference type="PANTHER" id="PTHR42913">
    <property type="entry name" value="APOPTOSIS-INDUCING FACTOR 1"/>
    <property type="match status" value="1"/>
</dbReference>
<evidence type="ECO:0000313" key="7">
    <source>
        <dbReference type="Proteomes" id="UP000776276"/>
    </source>
</evidence>
<reference evidence="6 7" key="1">
    <citation type="submission" date="2021-06" db="EMBL/GenBank/DDBJ databases">
        <title>Sphingomonas sp. XMGL2, whole genome shotgun sequencing project.</title>
        <authorList>
            <person name="Zhao G."/>
            <person name="Shen L."/>
        </authorList>
    </citation>
    <scope>NUCLEOTIDE SEQUENCE [LARGE SCALE GENOMIC DNA]</scope>
    <source>
        <strain evidence="6 7">XMGL2</strain>
    </source>
</reference>
<keyword evidence="3" id="KW-0274">FAD</keyword>
<comment type="caution">
    <text evidence="6">The sequence shown here is derived from an EMBL/GenBank/DDBJ whole genome shotgun (WGS) entry which is preliminary data.</text>
</comment>
<keyword evidence="7" id="KW-1185">Reference proteome</keyword>
<gene>
    <name evidence="6" type="ORF">KOF26_09525</name>
</gene>
<dbReference type="Pfam" id="PF07992">
    <property type="entry name" value="Pyr_redox_2"/>
    <property type="match status" value="1"/>
</dbReference>
<organism evidence="6 7">
    <name type="scientific">Sphingomonas quercus</name>
    <dbReference type="NCBI Taxonomy" id="2842451"/>
    <lineage>
        <taxon>Bacteria</taxon>
        <taxon>Pseudomonadati</taxon>
        <taxon>Pseudomonadota</taxon>
        <taxon>Alphaproteobacteria</taxon>
        <taxon>Sphingomonadales</taxon>
        <taxon>Sphingomonadaceae</taxon>
        <taxon>Sphingomonas</taxon>
    </lineage>
</organism>
<feature type="domain" description="FAD/NAD(P)-binding" evidence="5">
    <location>
        <begin position="4"/>
        <end position="313"/>
    </location>
</feature>
<accession>A0ABS6BIG6</accession>
<evidence type="ECO:0000256" key="1">
    <source>
        <dbReference type="ARBA" id="ARBA00001974"/>
    </source>
</evidence>
<dbReference type="EMBL" id="JAHKRT010000004">
    <property type="protein sequence ID" value="MBU3078105.1"/>
    <property type="molecule type" value="Genomic_DNA"/>
</dbReference>
<dbReference type="Proteomes" id="UP000776276">
    <property type="component" value="Unassembled WGS sequence"/>
</dbReference>
<evidence type="ECO:0000313" key="6">
    <source>
        <dbReference type="EMBL" id="MBU3078105.1"/>
    </source>
</evidence>
<keyword evidence="4" id="KW-0560">Oxidoreductase</keyword>
<protein>
    <submittedName>
        <fullName evidence="6">FAD-dependent oxidoreductase</fullName>
    </submittedName>
</protein>
<dbReference type="InterPro" id="IPR023753">
    <property type="entry name" value="FAD/NAD-binding_dom"/>
</dbReference>
<name>A0ABS6BIG6_9SPHN</name>
<dbReference type="PANTHER" id="PTHR42913:SF3">
    <property type="entry name" value="64 KDA MITOCHONDRIAL NADH DEHYDROGENASE (EUROFUNG)"/>
    <property type="match status" value="1"/>
</dbReference>
<evidence type="ECO:0000256" key="4">
    <source>
        <dbReference type="ARBA" id="ARBA00023002"/>
    </source>
</evidence>
<comment type="cofactor">
    <cofactor evidence="1">
        <name>FAD</name>
        <dbReference type="ChEBI" id="CHEBI:57692"/>
    </cofactor>
</comment>
<proteinExistence type="predicted"/>
<evidence type="ECO:0000256" key="2">
    <source>
        <dbReference type="ARBA" id="ARBA00022630"/>
    </source>
</evidence>
<dbReference type="RefSeq" id="WP_216323724.1">
    <property type="nucleotide sequence ID" value="NZ_JAHKRT010000004.1"/>
</dbReference>
<evidence type="ECO:0000259" key="5">
    <source>
        <dbReference type="Pfam" id="PF07992"/>
    </source>
</evidence>
<sequence>MSQRIVIVGSGFAGLYAALAAARLRDCHGVADEALDIVVVSPEPVLTVRPRLYERLPGDMKADLSALFDETGIGFLAGEVTRIDAAAQAIMVHTESGEERLGYDRLVLAAGSRAAHPPIPGLAEHAFSNDQRDTADRLWRHVQSLAGRPASEARDTVIIAGGGFTGIETAAEFPHWLREALGAEARPRVIIVERADTIGPDLGPGPRPVIEEALDMLGIERRLGHAVAAIDADGVVLDNGERIYSATVVWTGGLRATPLNADIAAPKDALGRLIVDSGLRVPGVAAIFAAGDTANAATDEAGNRTLMSCQHAMPLGRIAGHNAAAELLGLPTMIYEQPVYGTCLDLGPWGAVVTQGWERQVVLAGAEAKALKTQINSVWIYPPAAERTAAFAAAEPGTYATV</sequence>